<keyword evidence="4" id="KW-1185">Reference proteome</keyword>
<evidence type="ECO:0000256" key="1">
    <source>
        <dbReference type="PROSITE-ProRule" id="PRU00290"/>
    </source>
</evidence>
<dbReference type="SUPFAM" id="SSF58038">
    <property type="entry name" value="SNARE fusion complex"/>
    <property type="match status" value="1"/>
</dbReference>
<dbReference type="GO" id="GO:0005737">
    <property type="term" value="C:cytoplasm"/>
    <property type="evidence" value="ECO:0007669"/>
    <property type="project" value="UniProtKB-ARBA"/>
</dbReference>
<protein>
    <recommendedName>
        <fullName evidence="2">V-SNARE coiled-coil homology domain-containing protein</fullName>
    </recommendedName>
</protein>
<dbReference type="PANTHER" id="PTHR45806">
    <property type="entry name" value="SYNAPTOBREVIN HOMOLOG YKT6"/>
    <property type="match status" value="1"/>
</dbReference>
<reference evidence="3 4" key="1">
    <citation type="journal article" date="2017" name="Nat. Commun.">
        <title>Genome assembly with in vitro proximity ligation data and whole-genome triplication in lettuce.</title>
        <authorList>
            <person name="Reyes-Chin-Wo S."/>
            <person name="Wang Z."/>
            <person name="Yang X."/>
            <person name="Kozik A."/>
            <person name="Arikit S."/>
            <person name="Song C."/>
            <person name="Xia L."/>
            <person name="Froenicke L."/>
            <person name="Lavelle D.O."/>
            <person name="Truco M.J."/>
            <person name="Xia R."/>
            <person name="Zhu S."/>
            <person name="Xu C."/>
            <person name="Xu H."/>
            <person name="Xu X."/>
            <person name="Cox K."/>
            <person name="Korf I."/>
            <person name="Meyers B.C."/>
            <person name="Michelmore R.W."/>
        </authorList>
    </citation>
    <scope>NUCLEOTIDE SEQUENCE [LARGE SCALE GENOMIC DNA]</scope>
    <source>
        <strain evidence="4">cv. Salinas</strain>
        <tissue evidence="3">Seedlings</tissue>
    </source>
</reference>
<dbReference type="EMBL" id="NBSK02000007">
    <property type="protein sequence ID" value="KAJ0197341.1"/>
    <property type="molecule type" value="Genomic_DNA"/>
</dbReference>
<dbReference type="InterPro" id="IPR042855">
    <property type="entry name" value="V_SNARE_CC"/>
</dbReference>
<name>A0A9R1V0M3_LACSA</name>
<proteinExistence type="predicted"/>
<sequence length="89" mass="10287">MEIHGRTYKDITAQWPYLNDALTRYLISYLNLFFNYTGSCSGRQVVEDELDETKIILHKTIYSILERCKKLDSLGEKSSDLNAASQVHL</sequence>
<dbReference type="PANTHER" id="PTHR45806:SF5">
    <property type="entry name" value="SYNAPTOBREVIN, LONGIN-LIKE DOMAIN PROTEIN-RELATED"/>
    <property type="match status" value="1"/>
</dbReference>
<evidence type="ECO:0000313" key="3">
    <source>
        <dbReference type="EMBL" id="KAJ0197341.1"/>
    </source>
</evidence>
<feature type="domain" description="V-SNARE coiled-coil homology" evidence="2">
    <location>
        <begin position="42"/>
        <end position="89"/>
    </location>
</feature>
<gene>
    <name evidence="3" type="ORF">LSAT_V11C700343640</name>
</gene>
<dbReference type="Gene3D" id="1.20.5.110">
    <property type="match status" value="1"/>
</dbReference>
<dbReference type="AlphaFoldDB" id="A0A9R1V0M3"/>
<evidence type="ECO:0000259" key="2">
    <source>
        <dbReference type="PROSITE" id="PS50892"/>
    </source>
</evidence>
<evidence type="ECO:0000313" key="4">
    <source>
        <dbReference type="Proteomes" id="UP000235145"/>
    </source>
</evidence>
<dbReference type="Pfam" id="PF00957">
    <property type="entry name" value="Synaptobrevin"/>
    <property type="match status" value="1"/>
</dbReference>
<dbReference type="PROSITE" id="PS50892">
    <property type="entry name" value="V_SNARE"/>
    <property type="match status" value="1"/>
</dbReference>
<organism evidence="3 4">
    <name type="scientific">Lactuca sativa</name>
    <name type="common">Garden lettuce</name>
    <dbReference type="NCBI Taxonomy" id="4236"/>
    <lineage>
        <taxon>Eukaryota</taxon>
        <taxon>Viridiplantae</taxon>
        <taxon>Streptophyta</taxon>
        <taxon>Embryophyta</taxon>
        <taxon>Tracheophyta</taxon>
        <taxon>Spermatophyta</taxon>
        <taxon>Magnoliopsida</taxon>
        <taxon>eudicotyledons</taxon>
        <taxon>Gunneridae</taxon>
        <taxon>Pentapetalae</taxon>
        <taxon>asterids</taxon>
        <taxon>campanulids</taxon>
        <taxon>Asterales</taxon>
        <taxon>Asteraceae</taxon>
        <taxon>Cichorioideae</taxon>
        <taxon>Cichorieae</taxon>
        <taxon>Lactucinae</taxon>
        <taxon>Lactuca</taxon>
    </lineage>
</organism>
<dbReference type="Proteomes" id="UP000235145">
    <property type="component" value="Unassembled WGS sequence"/>
</dbReference>
<accession>A0A9R1V0M3</accession>
<comment type="caution">
    <text evidence="3">The sequence shown here is derived from an EMBL/GenBank/DDBJ whole genome shotgun (WGS) entry which is preliminary data.</text>
</comment>
<keyword evidence="1" id="KW-0175">Coiled coil</keyword>